<dbReference type="InterPro" id="IPR015391">
    <property type="entry name" value="SurA_N"/>
</dbReference>
<keyword evidence="2 7" id="KW-0677">Repeat</keyword>
<comment type="catalytic activity">
    <reaction evidence="7">
        <text>[protein]-peptidylproline (omega=180) = [protein]-peptidylproline (omega=0)</text>
        <dbReference type="Rhea" id="RHEA:16237"/>
        <dbReference type="Rhea" id="RHEA-COMP:10747"/>
        <dbReference type="Rhea" id="RHEA-COMP:10748"/>
        <dbReference type="ChEBI" id="CHEBI:83833"/>
        <dbReference type="ChEBI" id="CHEBI:83834"/>
        <dbReference type="EC" id="5.2.1.8"/>
    </reaction>
</comment>
<evidence type="ECO:0000256" key="7">
    <source>
        <dbReference type="HAMAP-Rule" id="MF_01183"/>
    </source>
</evidence>
<keyword evidence="4 7" id="KW-0697">Rotamase</keyword>
<evidence type="ECO:0000256" key="3">
    <source>
        <dbReference type="ARBA" id="ARBA00022764"/>
    </source>
</evidence>
<dbReference type="PANTHER" id="PTHR47637">
    <property type="entry name" value="CHAPERONE SURA"/>
    <property type="match status" value="1"/>
</dbReference>
<keyword evidence="1 7" id="KW-0732">Signal</keyword>
<dbReference type="GO" id="GO:0006457">
    <property type="term" value="P:protein folding"/>
    <property type="evidence" value="ECO:0007669"/>
    <property type="project" value="UniProtKB-UniRule"/>
</dbReference>
<name>A0A221KEH5_VITFI</name>
<keyword evidence="3 7" id="KW-0574">Periplasm</keyword>
<dbReference type="GO" id="GO:0030288">
    <property type="term" value="C:outer membrane-bounded periplasmic space"/>
    <property type="evidence" value="ECO:0007669"/>
    <property type="project" value="InterPro"/>
</dbReference>
<gene>
    <name evidence="7" type="primary">surA</name>
    <name evidence="9" type="ORF">VITFI_CDS1452</name>
</gene>
<dbReference type="GO" id="GO:0050821">
    <property type="term" value="P:protein stabilization"/>
    <property type="evidence" value="ECO:0007669"/>
    <property type="project" value="InterPro"/>
</dbReference>
<dbReference type="Proteomes" id="UP000199729">
    <property type="component" value="Chromosome"/>
</dbReference>
<comment type="domain">
    <text evidence="7">The PPIase activity resides only in the second parvulin domain. The N-terminal region and the C-terminal tail are necessary and sufficient for the chaperone activity of SurA. The PPIase activity is dispensable for SurA to function as a chaperone. The N-terminal region and the C-terminal tail are also required for porin recognition.</text>
</comment>
<dbReference type="GO" id="GO:0043165">
    <property type="term" value="P:Gram-negative-bacterium-type cell outer membrane assembly"/>
    <property type="evidence" value="ECO:0007669"/>
    <property type="project" value="InterPro"/>
</dbReference>
<feature type="domain" description="PpiC" evidence="8">
    <location>
        <begin position="273"/>
        <end position="372"/>
    </location>
</feature>
<sequence length="420" mass="46592">MAAALSAQAQTPVRTADYIVAVVNAEVVTHKEVEQRAVRMAQEMRNARTTVPGDAALYQQALSSLIDERVVITHARETGVRIDETELDRNVQTIASVNQLTVEALRERLRAEGMDFARFRANLSDQLLADRVRERDVLPRIRVSEADVDAFLGEQRTQVSGEVQLNIAQIFVSVPEGANAATVAQRQALVDMTLARLRSGEPFDRLAKELSEGMERSRGGEIGLRPSSRLPDVFVDTVRNLAVGQFSPRVVRSSAGFHILKLLARQSESALNVTQTRARHILLRPSAGLSSDEAVRRMGEFRDQVAQGKRSFEQLAQQYSEDGSAARGGDLGWLSPGQLVPEFEKAMNALGVGGVSAPVLSRFGVHLIQVVDRRQVALDPRQVREQARNAVRERKFGQTYAEWIDELRSRAYIELRDPPL</sequence>
<dbReference type="EC" id="5.2.1.8" evidence="7"/>
<dbReference type="PROSITE" id="PS50198">
    <property type="entry name" value="PPIC_PPIASE_2"/>
    <property type="match status" value="2"/>
</dbReference>
<dbReference type="InterPro" id="IPR027304">
    <property type="entry name" value="Trigger_fact/SurA_dom_sf"/>
</dbReference>
<dbReference type="SUPFAM" id="SSF109998">
    <property type="entry name" value="Triger factor/SurA peptide-binding domain-like"/>
    <property type="match status" value="1"/>
</dbReference>
<proteinExistence type="inferred from homology"/>
<dbReference type="GO" id="GO:0042277">
    <property type="term" value="F:peptide binding"/>
    <property type="evidence" value="ECO:0007669"/>
    <property type="project" value="InterPro"/>
</dbReference>
<feature type="domain" description="PpiC" evidence="8">
    <location>
        <begin position="162"/>
        <end position="264"/>
    </location>
</feature>
<evidence type="ECO:0000313" key="10">
    <source>
        <dbReference type="Proteomes" id="UP000199729"/>
    </source>
</evidence>
<dbReference type="SUPFAM" id="SSF54534">
    <property type="entry name" value="FKBP-like"/>
    <property type="match status" value="2"/>
</dbReference>
<dbReference type="Gene3D" id="3.10.50.40">
    <property type="match status" value="2"/>
</dbReference>
<dbReference type="InterPro" id="IPR000297">
    <property type="entry name" value="PPIase_PpiC"/>
</dbReference>
<dbReference type="Gene3D" id="1.10.4030.10">
    <property type="entry name" value="Porin chaperone SurA, peptide-binding domain"/>
    <property type="match status" value="1"/>
</dbReference>
<evidence type="ECO:0000256" key="4">
    <source>
        <dbReference type="ARBA" id="ARBA00023110"/>
    </source>
</evidence>
<keyword evidence="5 7" id="KW-0143">Chaperone</keyword>
<comment type="function">
    <text evidence="7">Chaperone involved in the correct folding and assembly of outer membrane proteins. Recognizes specific patterns of aromatic residues and the orientation of their side chains, which are found more frequently in integral outer membrane proteins. May act in both early periplasmic and late outer membrane-associated steps of protein maturation.</text>
</comment>
<dbReference type="HAMAP" id="MF_01183">
    <property type="entry name" value="Chaperone_SurA"/>
    <property type="match status" value="1"/>
</dbReference>
<dbReference type="GO" id="GO:0003755">
    <property type="term" value="F:peptidyl-prolyl cis-trans isomerase activity"/>
    <property type="evidence" value="ECO:0007669"/>
    <property type="project" value="UniProtKB-UniRule"/>
</dbReference>
<evidence type="ECO:0000256" key="1">
    <source>
        <dbReference type="ARBA" id="ARBA00022729"/>
    </source>
</evidence>
<dbReference type="EMBL" id="CP022423">
    <property type="protein sequence ID" value="ASM77230.1"/>
    <property type="molecule type" value="Genomic_DNA"/>
</dbReference>
<dbReference type="InterPro" id="IPR023034">
    <property type="entry name" value="PPIase_SurA"/>
</dbReference>
<comment type="subcellular location">
    <subcellularLocation>
        <location evidence="7">Periplasm</location>
    </subcellularLocation>
    <text evidence="7">Is capable of associating with the outer membrane.</text>
</comment>
<evidence type="ECO:0000313" key="9">
    <source>
        <dbReference type="EMBL" id="ASM77230.1"/>
    </source>
</evidence>
<evidence type="ECO:0000256" key="6">
    <source>
        <dbReference type="ARBA" id="ARBA00023235"/>
    </source>
</evidence>
<dbReference type="Pfam" id="PF09312">
    <property type="entry name" value="SurA_N"/>
    <property type="match status" value="1"/>
</dbReference>
<dbReference type="PROSITE" id="PS01096">
    <property type="entry name" value="PPIC_PPIASE_1"/>
    <property type="match status" value="1"/>
</dbReference>
<protein>
    <recommendedName>
        <fullName evidence="7">Chaperone SurA</fullName>
    </recommendedName>
    <alternativeName>
        <fullName evidence="7">Peptidyl-prolyl cis-trans isomerase SurA</fullName>
        <shortName evidence="7">PPIase SurA</shortName>
        <ecNumber evidence="7">5.2.1.8</ecNumber>
    </alternativeName>
    <alternativeName>
        <fullName evidence="7">Rotamase SurA</fullName>
    </alternativeName>
</protein>
<keyword evidence="10" id="KW-1185">Reference proteome</keyword>
<evidence type="ECO:0000259" key="8">
    <source>
        <dbReference type="PROSITE" id="PS50198"/>
    </source>
</evidence>
<evidence type="ECO:0000256" key="5">
    <source>
        <dbReference type="ARBA" id="ARBA00023186"/>
    </source>
</evidence>
<dbReference type="PANTHER" id="PTHR47637:SF1">
    <property type="entry name" value="CHAPERONE SURA"/>
    <property type="match status" value="1"/>
</dbReference>
<dbReference type="KEGG" id="vff:VITFI_CDS1452"/>
<dbReference type="Pfam" id="PF00639">
    <property type="entry name" value="Rotamase"/>
    <property type="match status" value="2"/>
</dbReference>
<dbReference type="InterPro" id="IPR050280">
    <property type="entry name" value="OMP_Chaperone_SurA"/>
</dbReference>
<dbReference type="InterPro" id="IPR046357">
    <property type="entry name" value="PPIase_dom_sf"/>
</dbReference>
<accession>A0A221KEH5</accession>
<dbReference type="GO" id="GO:0051082">
    <property type="term" value="F:unfolded protein binding"/>
    <property type="evidence" value="ECO:0007669"/>
    <property type="project" value="UniProtKB-UniRule"/>
</dbReference>
<dbReference type="AlphaFoldDB" id="A0A221KEH5"/>
<evidence type="ECO:0000256" key="2">
    <source>
        <dbReference type="ARBA" id="ARBA00022737"/>
    </source>
</evidence>
<dbReference type="InterPro" id="IPR023058">
    <property type="entry name" value="PPIase_PpiC_CS"/>
</dbReference>
<organism evidence="9 10">
    <name type="scientific">Vitreoscilla filiformis</name>
    <dbReference type="NCBI Taxonomy" id="63"/>
    <lineage>
        <taxon>Bacteria</taxon>
        <taxon>Pseudomonadati</taxon>
        <taxon>Pseudomonadota</taxon>
        <taxon>Betaproteobacteria</taxon>
        <taxon>Neisseriales</taxon>
        <taxon>Neisseriaceae</taxon>
        <taxon>Vitreoscilla</taxon>
    </lineage>
</organism>
<keyword evidence="6 7" id="KW-0413">Isomerase</keyword>
<reference evidence="9 10" key="1">
    <citation type="submission" date="2017-07" db="EMBL/GenBank/DDBJ databases">
        <title>Complete Genome Sequence of the cosmetic ferment Vitreoscilla filiformis (ATCC15551).</title>
        <authorList>
            <person name="Contreras S."/>
            <person name="Sagory-Zalkind P."/>
            <person name="Blanquart H."/>
            <person name="Iltis A."/>
            <person name="Morand S.C."/>
        </authorList>
    </citation>
    <scope>NUCLEOTIDE SEQUENCE [LARGE SCALE GENOMIC DNA]</scope>
    <source>
        <strain evidence="9 10">ATCC 15551</strain>
    </source>
</reference>